<sequence>MSALKIAMEESGYSVEALDQLAMMESKPPFEETYKELFENYNSMKEVSKQRDLNFVAIEEAELPLIDLQRLREGDGADREECKREMEVRVFREPYYRKEEKAVAAAGADVMSPGSYRWGTPTTTCLRQLSWSEAFHIPLIEIPCFSGLTSFR</sequence>
<reference evidence="1" key="1">
    <citation type="submission" date="2023-05" db="EMBL/GenBank/DDBJ databases">
        <title>Nepenthes gracilis genome sequencing.</title>
        <authorList>
            <person name="Fukushima K."/>
        </authorList>
    </citation>
    <scope>NUCLEOTIDE SEQUENCE</scope>
    <source>
        <strain evidence="1">SING2019-196</strain>
    </source>
</reference>
<accession>A0AAD3Y5J4</accession>
<organism evidence="1 2">
    <name type="scientific">Nepenthes gracilis</name>
    <name type="common">Slender pitcher plant</name>
    <dbReference type="NCBI Taxonomy" id="150966"/>
    <lineage>
        <taxon>Eukaryota</taxon>
        <taxon>Viridiplantae</taxon>
        <taxon>Streptophyta</taxon>
        <taxon>Embryophyta</taxon>
        <taxon>Tracheophyta</taxon>
        <taxon>Spermatophyta</taxon>
        <taxon>Magnoliopsida</taxon>
        <taxon>eudicotyledons</taxon>
        <taxon>Gunneridae</taxon>
        <taxon>Pentapetalae</taxon>
        <taxon>Caryophyllales</taxon>
        <taxon>Nepenthaceae</taxon>
        <taxon>Nepenthes</taxon>
    </lineage>
</organism>
<dbReference type="AlphaFoldDB" id="A0AAD3Y5J4"/>
<name>A0AAD3Y5J4_NEPGR</name>
<keyword evidence="2" id="KW-1185">Reference proteome</keyword>
<dbReference type="EMBL" id="BSYO01000034">
    <property type="protein sequence ID" value="GMH28305.1"/>
    <property type="molecule type" value="Genomic_DNA"/>
</dbReference>
<protein>
    <submittedName>
        <fullName evidence="1">Uncharacterized protein</fullName>
    </submittedName>
</protein>
<comment type="caution">
    <text evidence="1">The sequence shown here is derived from an EMBL/GenBank/DDBJ whole genome shotgun (WGS) entry which is preliminary data.</text>
</comment>
<evidence type="ECO:0000313" key="2">
    <source>
        <dbReference type="Proteomes" id="UP001279734"/>
    </source>
</evidence>
<gene>
    <name evidence="1" type="ORF">Nepgr_030148</name>
</gene>
<proteinExistence type="predicted"/>
<evidence type="ECO:0000313" key="1">
    <source>
        <dbReference type="EMBL" id="GMH28305.1"/>
    </source>
</evidence>
<dbReference type="Proteomes" id="UP001279734">
    <property type="component" value="Unassembled WGS sequence"/>
</dbReference>